<dbReference type="EMBL" id="JANHOH010000001">
    <property type="protein sequence ID" value="MCQ6957774.1"/>
    <property type="molecule type" value="Genomic_DNA"/>
</dbReference>
<dbReference type="PANTHER" id="PTHR22925:SF3">
    <property type="entry name" value="GLYCOSYL HYDROLASE FAMILY PROTEIN 43"/>
    <property type="match status" value="1"/>
</dbReference>
<keyword evidence="6" id="KW-1185">Reference proteome</keyword>
<keyword evidence="2 4" id="KW-0378">Hydrolase</keyword>
<organism evidence="5 6">
    <name type="scientific">Mucilaginibacter aquariorum</name>
    <dbReference type="NCBI Taxonomy" id="2967225"/>
    <lineage>
        <taxon>Bacteria</taxon>
        <taxon>Pseudomonadati</taxon>
        <taxon>Bacteroidota</taxon>
        <taxon>Sphingobacteriia</taxon>
        <taxon>Sphingobacteriales</taxon>
        <taxon>Sphingobacteriaceae</taxon>
        <taxon>Mucilaginibacter</taxon>
    </lineage>
</organism>
<evidence type="ECO:0000256" key="3">
    <source>
        <dbReference type="ARBA" id="ARBA00023295"/>
    </source>
</evidence>
<dbReference type="InterPro" id="IPR006710">
    <property type="entry name" value="Glyco_hydro_43"/>
</dbReference>
<keyword evidence="3 4" id="KW-0326">Glycosidase</keyword>
<evidence type="ECO:0000256" key="2">
    <source>
        <dbReference type="ARBA" id="ARBA00022801"/>
    </source>
</evidence>
<dbReference type="Gene3D" id="2.115.10.20">
    <property type="entry name" value="Glycosyl hydrolase domain, family 43"/>
    <property type="match status" value="1"/>
</dbReference>
<proteinExistence type="inferred from homology"/>
<reference evidence="5 6" key="1">
    <citation type="submission" date="2022-07" db="EMBL/GenBank/DDBJ databases">
        <title>Mucilaginibacter sp. JC4.</title>
        <authorList>
            <person name="Le V."/>
            <person name="Ko S.-R."/>
            <person name="Ahn C.-Y."/>
            <person name="Oh H.-M."/>
        </authorList>
    </citation>
    <scope>NUCLEOTIDE SEQUENCE [LARGE SCALE GENOMIC DNA]</scope>
    <source>
        <strain evidence="5 6">JC4</strain>
    </source>
</reference>
<sequence length="504" mass="54976">MASFVPGVAIAQNNQGSSALVITNFDNHGNQAIRYSTVGDAIDAHDGEIALFNNTYYLYGTSYDCGFEWGNKNAPFCGFKVYSSKDMLNWTDRGYLFDATTKVWQTRCNGNTYGCFRPHVVYNKQTHLYVLWINVYDNVSGYRVFTSKTPVGPFVEVAEPKLAINAGAPAGGLNNGDHDTFIDDDGTAYLAYTDWRTKGTIVIEKLSADYLTGTGEFVKSVTNGQTEAPGMFKRNGIYYVVYSDPNCGYCSGTGASYKTARSPLGPWSEGKKISDNSCGGQPSFVSTIKLGSGTVYLFGSDLWNNAAKNEALANYYWAPLSFNADGSIIPMTCDQPFKVLGSKVTRLPSASGKYSFKGLCDINNGVQRSQLFIAKQSGMLKTVYINSFKTGSPDADLQVDIYLSDTAGRPKGKALATNTILKGAIGWSAKRQVIHPGIRLKKGTVYSIVLHSSTTVGCYGFTYSSDEANDPKLQFGKLQGDSFTPENNKQLNFDLIITPDKGRK</sequence>
<protein>
    <submittedName>
        <fullName evidence="5">Family 43 glycosylhydrolase</fullName>
    </submittedName>
</protein>
<accession>A0ABT1SZJ8</accession>
<dbReference type="CDD" id="cd18824">
    <property type="entry name" value="GH43_CtGH43-like"/>
    <property type="match status" value="1"/>
</dbReference>
<dbReference type="RefSeq" id="WP_256537967.1">
    <property type="nucleotide sequence ID" value="NZ_JANHOH010000001.1"/>
</dbReference>
<dbReference type="PANTHER" id="PTHR22925">
    <property type="entry name" value="GLYCOSYL HYDROLASE 43 FAMILY MEMBER"/>
    <property type="match status" value="1"/>
</dbReference>
<evidence type="ECO:0000313" key="6">
    <source>
        <dbReference type="Proteomes" id="UP001204376"/>
    </source>
</evidence>
<comment type="similarity">
    <text evidence="1 4">Belongs to the glycosyl hydrolase 43 family.</text>
</comment>
<evidence type="ECO:0000256" key="1">
    <source>
        <dbReference type="ARBA" id="ARBA00009865"/>
    </source>
</evidence>
<comment type="caution">
    <text evidence="5">The sequence shown here is derived from an EMBL/GenBank/DDBJ whole genome shotgun (WGS) entry which is preliminary data.</text>
</comment>
<evidence type="ECO:0000256" key="4">
    <source>
        <dbReference type="RuleBase" id="RU361187"/>
    </source>
</evidence>
<dbReference type="Proteomes" id="UP001204376">
    <property type="component" value="Unassembled WGS sequence"/>
</dbReference>
<name>A0ABT1SZJ8_9SPHI</name>
<gene>
    <name evidence="5" type="ORF">NPE20_07395</name>
</gene>
<dbReference type="SUPFAM" id="SSF75005">
    <property type="entry name" value="Arabinanase/levansucrase/invertase"/>
    <property type="match status" value="1"/>
</dbReference>
<evidence type="ECO:0000313" key="5">
    <source>
        <dbReference type="EMBL" id="MCQ6957774.1"/>
    </source>
</evidence>
<dbReference type="Pfam" id="PF04616">
    <property type="entry name" value="Glyco_hydro_43"/>
    <property type="match status" value="1"/>
</dbReference>
<dbReference type="InterPro" id="IPR023296">
    <property type="entry name" value="Glyco_hydro_beta-prop_sf"/>
</dbReference>